<name>A0A5D4H5M3_9SPHI</name>
<dbReference type="EMBL" id="VTAV01000009">
    <property type="protein sequence ID" value="TYR35329.1"/>
    <property type="molecule type" value="Genomic_DNA"/>
</dbReference>
<dbReference type="GO" id="GO:0005975">
    <property type="term" value="P:carbohydrate metabolic process"/>
    <property type="evidence" value="ECO:0007669"/>
    <property type="project" value="UniProtKB-ARBA"/>
</dbReference>
<dbReference type="Gene3D" id="2.60.120.200">
    <property type="match status" value="1"/>
</dbReference>
<dbReference type="CDD" id="cd00413">
    <property type="entry name" value="Glyco_hydrolase_16"/>
    <property type="match status" value="1"/>
</dbReference>
<keyword evidence="4" id="KW-1185">Reference proteome</keyword>
<protein>
    <submittedName>
        <fullName evidence="3">Glycoside hydrolase family 16 protein</fullName>
    </submittedName>
</protein>
<dbReference type="Proteomes" id="UP000322362">
    <property type="component" value="Unassembled WGS sequence"/>
</dbReference>
<dbReference type="RefSeq" id="WP_148919688.1">
    <property type="nucleotide sequence ID" value="NZ_VTAV01000009.1"/>
</dbReference>
<dbReference type="GO" id="GO:0004553">
    <property type="term" value="F:hydrolase activity, hydrolyzing O-glycosyl compounds"/>
    <property type="evidence" value="ECO:0007669"/>
    <property type="project" value="UniProtKB-ARBA"/>
</dbReference>
<accession>A0A5D4H5M3</accession>
<dbReference type="SUPFAM" id="SSF49899">
    <property type="entry name" value="Concanavalin A-like lectins/glucanases"/>
    <property type="match status" value="1"/>
</dbReference>
<dbReference type="AlphaFoldDB" id="A0A5D4H5M3"/>
<keyword evidence="3" id="KW-0378">Hydrolase</keyword>
<evidence type="ECO:0000256" key="2">
    <source>
        <dbReference type="SAM" id="SignalP"/>
    </source>
</evidence>
<evidence type="ECO:0000256" key="1">
    <source>
        <dbReference type="SAM" id="MobiDB-lite"/>
    </source>
</evidence>
<evidence type="ECO:0000313" key="3">
    <source>
        <dbReference type="EMBL" id="TYR35329.1"/>
    </source>
</evidence>
<proteinExistence type="predicted"/>
<feature type="region of interest" description="Disordered" evidence="1">
    <location>
        <begin position="141"/>
        <end position="162"/>
    </location>
</feature>
<comment type="caution">
    <text evidence="3">The sequence shown here is derived from an EMBL/GenBank/DDBJ whole genome shotgun (WGS) entry which is preliminary data.</text>
</comment>
<organism evidence="3 4">
    <name type="scientific">Sphingobacterium phlebotomi</name>
    <dbReference type="NCBI Taxonomy" id="2605433"/>
    <lineage>
        <taxon>Bacteria</taxon>
        <taxon>Pseudomonadati</taxon>
        <taxon>Bacteroidota</taxon>
        <taxon>Sphingobacteriia</taxon>
        <taxon>Sphingobacteriales</taxon>
        <taxon>Sphingobacteriaceae</taxon>
        <taxon>Sphingobacterium</taxon>
    </lineage>
</organism>
<evidence type="ECO:0000313" key="4">
    <source>
        <dbReference type="Proteomes" id="UP000322362"/>
    </source>
</evidence>
<sequence>MQFLLNSFKIYLSATVLLWSCSSEANEPDEQVVRTERIIKFSGYEWIVRTSNDDRVGPGPNYFSDSEDNVWVDEDGRLHLKIIQRGGIWYCSGIILKHPLGYGQYVFYLASDVSKLDQHVVGGLFTYLNDEEEIDIEFSRWSDPDNQDSQFAVQPSNRSGNKERYDLNLLTERSTHSFNWQSDRIDFFSRQEHGLTVNEDNRIHEWIYQGSNIPPNRGTERLRINLWLFRGQVPSDAKEQEMIVEKVEFIQGD</sequence>
<gene>
    <name evidence="3" type="ORF">FXV77_13105</name>
</gene>
<feature type="chain" id="PRO_5022789573" evidence="2">
    <location>
        <begin position="26"/>
        <end position="253"/>
    </location>
</feature>
<feature type="compositionally biased region" description="Polar residues" evidence="1">
    <location>
        <begin position="147"/>
        <end position="159"/>
    </location>
</feature>
<feature type="signal peptide" evidence="2">
    <location>
        <begin position="1"/>
        <end position="25"/>
    </location>
</feature>
<reference evidence="3 4" key="1">
    <citation type="submission" date="2019-08" db="EMBL/GenBank/DDBJ databases">
        <title>Phlebobacter frassis gen. nov. sp. nov., a new member of family Sphingobacteriaceae isolated from sand fly rearing media.</title>
        <authorList>
            <person name="Kakumanu M.L."/>
            <person name="Marayati B.F."/>
            <person name="Wada-Katsumata A."/>
            <person name="Wasserberg G."/>
            <person name="Schal C."/>
            <person name="Apperson C.S."/>
            <person name="Ponnusamy L."/>
        </authorList>
    </citation>
    <scope>NUCLEOTIDE SEQUENCE [LARGE SCALE GENOMIC DNA]</scope>
    <source>
        <strain evidence="3 4">SSI9</strain>
    </source>
</reference>
<dbReference type="InterPro" id="IPR013320">
    <property type="entry name" value="ConA-like_dom_sf"/>
</dbReference>
<keyword evidence="2" id="KW-0732">Signal</keyword>